<reference evidence="4 5" key="1">
    <citation type="journal article" date="2018" name="Science">
        <title>The opium poppy genome and morphinan production.</title>
        <authorList>
            <person name="Guo L."/>
            <person name="Winzer T."/>
            <person name="Yang X."/>
            <person name="Li Y."/>
            <person name="Ning Z."/>
            <person name="He Z."/>
            <person name="Teodor R."/>
            <person name="Lu Y."/>
            <person name="Bowser T.A."/>
            <person name="Graham I.A."/>
            <person name="Ye K."/>
        </authorList>
    </citation>
    <scope>NUCLEOTIDE SEQUENCE [LARGE SCALE GENOMIC DNA]</scope>
    <source>
        <strain evidence="5">cv. HN1</strain>
        <tissue evidence="4">Leaves</tissue>
    </source>
</reference>
<dbReference type="AlphaFoldDB" id="A0A4Y7IKN1"/>
<protein>
    <recommendedName>
        <fullName evidence="3">Sialate O-acetylesterase domain-containing protein</fullName>
    </recommendedName>
</protein>
<dbReference type="PANTHER" id="PTHR31988:SF15">
    <property type="entry name" value="ESTERASE, PUTATIVE (DUF303)-RELATED"/>
    <property type="match status" value="1"/>
</dbReference>
<feature type="chain" id="PRO_5021192197" description="Sialate O-acetylesterase domain-containing protein" evidence="2">
    <location>
        <begin position="20"/>
        <end position="290"/>
    </location>
</feature>
<proteinExistence type="predicted"/>
<dbReference type="InterPro" id="IPR005181">
    <property type="entry name" value="SASA"/>
</dbReference>
<dbReference type="InterPro" id="IPR052940">
    <property type="entry name" value="Carb_Esterase_6"/>
</dbReference>
<accession>A0A4Y7IKN1</accession>
<name>A0A4Y7IKN1_PAPSO</name>
<dbReference type="SUPFAM" id="SSF52266">
    <property type="entry name" value="SGNH hydrolase"/>
    <property type="match status" value="1"/>
</dbReference>
<dbReference type="OrthoDB" id="42638at2759"/>
<dbReference type="GO" id="GO:0016787">
    <property type="term" value="F:hydrolase activity"/>
    <property type="evidence" value="ECO:0007669"/>
    <property type="project" value="UniProtKB-KW"/>
</dbReference>
<dbReference type="STRING" id="3469.A0A4Y7IKN1"/>
<keyword evidence="5" id="KW-1185">Reference proteome</keyword>
<evidence type="ECO:0000313" key="5">
    <source>
        <dbReference type="Proteomes" id="UP000316621"/>
    </source>
</evidence>
<organism evidence="4 5">
    <name type="scientific">Papaver somniferum</name>
    <name type="common">Opium poppy</name>
    <dbReference type="NCBI Taxonomy" id="3469"/>
    <lineage>
        <taxon>Eukaryota</taxon>
        <taxon>Viridiplantae</taxon>
        <taxon>Streptophyta</taxon>
        <taxon>Embryophyta</taxon>
        <taxon>Tracheophyta</taxon>
        <taxon>Spermatophyta</taxon>
        <taxon>Magnoliopsida</taxon>
        <taxon>Ranunculales</taxon>
        <taxon>Papaveraceae</taxon>
        <taxon>Papaveroideae</taxon>
        <taxon>Papaver</taxon>
    </lineage>
</organism>
<evidence type="ECO:0000256" key="2">
    <source>
        <dbReference type="SAM" id="SignalP"/>
    </source>
</evidence>
<feature type="domain" description="Sialate O-acetylesterase" evidence="3">
    <location>
        <begin position="40"/>
        <end position="268"/>
    </location>
</feature>
<keyword evidence="2" id="KW-0732">Signal</keyword>
<dbReference type="Pfam" id="PF03629">
    <property type="entry name" value="SASA"/>
    <property type="match status" value="1"/>
</dbReference>
<dbReference type="EMBL" id="CM010715">
    <property type="protein sequence ID" value="RZC48019.1"/>
    <property type="molecule type" value="Genomic_DNA"/>
</dbReference>
<gene>
    <name evidence="4" type="ORF">C5167_040967</name>
</gene>
<evidence type="ECO:0000256" key="1">
    <source>
        <dbReference type="ARBA" id="ARBA00022801"/>
    </source>
</evidence>
<dbReference type="Proteomes" id="UP000316621">
    <property type="component" value="Chromosome 1"/>
</dbReference>
<dbReference type="InterPro" id="IPR036514">
    <property type="entry name" value="SGNH_hydro_sf"/>
</dbReference>
<dbReference type="PANTHER" id="PTHR31988">
    <property type="entry name" value="ESTERASE, PUTATIVE (DUF303)-RELATED"/>
    <property type="match status" value="1"/>
</dbReference>
<feature type="signal peptide" evidence="2">
    <location>
        <begin position="1"/>
        <end position="19"/>
    </location>
</feature>
<dbReference type="OMA" id="TNITHWA"/>
<keyword evidence="1" id="KW-0378">Hydrolase</keyword>
<evidence type="ECO:0000313" key="4">
    <source>
        <dbReference type="EMBL" id="RZC48019.1"/>
    </source>
</evidence>
<sequence length="290" mass="32391">MFSLWYSLLLLLLAYYTGSNLSNSSAELLVSYRSRSFQDKNIFILAGQSNMAGRGGVVNDVWDGIIPSECKPNPSIIRFNSHHRWVEAQEPLHIDIDFNKTCGVGPGMVFANTLLQMMDSRTTIGLVPCAIGGTRISEWDRGTRLYNMLITRSLLSLMEGGRILGVLWYQGESDTVSPTDAESYGDNLKKFISDFRADLHLPLLPFIQVALASTEGPYKGIVRKAQLEMDLPNVWTVDADGLPLGPDGIHLSTRAQVRLGRMFAEGYFTRNAHRKPRIFALLKQFCGDKK</sequence>
<evidence type="ECO:0000259" key="3">
    <source>
        <dbReference type="Pfam" id="PF03629"/>
    </source>
</evidence>
<dbReference type="Gramene" id="RZC48019">
    <property type="protein sequence ID" value="RZC48019"/>
    <property type="gene ID" value="C5167_040967"/>
</dbReference>
<dbReference type="Gene3D" id="3.40.50.1110">
    <property type="entry name" value="SGNH hydrolase"/>
    <property type="match status" value="1"/>
</dbReference>